<gene>
    <name evidence="2" type="ORF">K6753_03995</name>
</gene>
<dbReference type="InterPro" id="IPR032710">
    <property type="entry name" value="NTF2-like_dom_sf"/>
</dbReference>
<reference evidence="2 3" key="1">
    <citation type="submission" date="2021-09" db="EMBL/GenBank/DDBJ databases">
        <title>Lysobacter sp. 13A isolated from the river sediment.</title>
        <authorList>
            <person name="Liu H."/>
            <person name="Li S."/>
            <person name="Mao S."/>
        </authorList>
    </citation>
    <scope>NUCLEOTIDE SEQUENCE [LARGE SCALE GENOMIC DNA]</scope>
    <source>
        <strain evidence="2 3">13A</strain>
    </source>
</reference>
<dbReference type="EMBL" id="JAINZW010000002">
    <property type="protein sequence ID" value="MBZ4038688.1"/>
    <property type="molecule type" value="Genomic_DNA"/>
</dbReference>
<organism evidence="2 3">
    <name type="scientific">Novilysobacter selenitireducens</name>
    <dbReference type="NCBI Taxonomy" id="2872639"/>
    <lineage>
        <taxon>Bacteria</taxon>
        <taxon>Pseudomonadati</taxon>
        <taxon>Pseudomonadota</taxon>
        <taxon>Gammaproteobacteria</taxon>
        <taxon>Lysobacterales</taxon>
        <taxon>Lysobacteraceae</taxon>
        <taxon>Novilysobacter</taxon>
    </lineage>
</organism>
<name>A0ABS7T499_9GAMM</name>
<dbReference type="RefSeq" id="WP_223674902.1">
    <property type="nucleotide sequence ID" value="NZ_JAINZW010000002.1"/>
</dbReference>
<dbReference type="InterPro" id="IPR027843">
    <property type="entry name" value="DUF4440"/>
</dbReference>
<sequence>MNNLPTSPIEREQALLTDAVRASREALDALLADDFMEIASTGVSFGKAAVLDRLPQETGSVALEGTGFTERPVADGVVVVTYRATVVRNGLRTASMRASLWRREPTGWRMVFHQGTRLPDGDTI</sequence>
<dbReference type="Pfam" id="PF14534">
    <property type="entry name" value="DUF4440"/>
    <property type="match status" value="1"/>
</dbReference>
<feature type="domain" description="DUF4440" evidence="1">
    <location>
        <begin position="10"/>
        <end position="110"/>
    </location>
</feature>
<dbReference type="Proteomes" id="UP001430954">
    <property type="component" value="Unassembled WGS sequence"/>
</dbReference>
<evidence type="ECO:0000259" key="1">
    <source>
        <dbReference type="Pfam" id="PF14534"/>
    </source>
</evidence>
<comment type="caution">
    <text evidence="2">The sequence shown here is derived from an EMBL/GenBank/DDBJ whole genome shotgun (WGS) entry which is preliminary data.</text>
</comment>
<protein>
    <submittedName>
        <fullName evidence="2">DUF4440 domain-containing protein</fullName>
    </submittedName>
</protein>
<proteinExistence type="predicted"/>
<dbReference type="SUPFAM" id="SSF54427">
    <property type="entry name" value="NTF2-like"/>
    <property type="match status" value="1"/>
</dbReference>
<evidence type="ECO:0000313" key="2">
    <source>
        <dbReference type="EMBL" id="MBZ4038688.1"/>
    </source>
</evidence>
<evidence type="ECO:0000313" key="3">
    <source>
        <dbReference type="Proteomes" id="UP001430954"/>
    </source>
</evidence>
<dbReference type="Gene3D" id="3.10.450.50">
    <property type="match status" value="1"/>
</dbReference>
<keyword evidence="3" id="KW-1185">Reference proteome</keyword>
<accession>A0ABS7T499</accession>